<comment type="caution">
    <text evidence="3">The sequence shown here is derived from an EMBL/GenBank/DDBJ whole genome shotgun (WGS) entry which is preliminary data.</text>
</comment>
<proteinExistence type="predicted"/>
<feature type="signal peptide" evidence="2">
    <location>
        <begin position="1"/>
        <end position="20"/>
    </location>
</feature>
<feature type="compositionally biased region" description="Polar residues" evidence="1">
    <location>
        <begin position="23"/>
        <end position="39"/>
    </location>
</feature>
<evidence type="ECO:0000313" key="3">
    <source>
        <dbReference type="EMBL" id="RED55716.1"/>
    </source>
</evidence>
<dbReference type="RefSeq" id="WP_115994682.1">
    <property type="nucleotide sequence ID" value="NZ_QRDY01000016.1"/>
</dbReference>
<reference evidence="3 4" key="1">
    <citation type="submission" date="2018-07" db="EMBL/GenBank/DDBJ databases">
        <title>Genomic Encyclopedia of Type Strains, Phase III (KMG-III): the genomes of soil and plant-associated and newly described type strains.</title>
        <authorList>
            <person name="Whitman W."/>
        </authorList>
    </citation>
    <scope>NUCLEOTIDE SEQUENCE [LARGE SCALE GENOMIC DNA]</scope>
    <source>
        <strain evidence="3 4">CECT 8236</strain>
    </source>
</reference>
<keyword evidence="4" id="KW-1185">Reference proteome</keyword>
<evidence type="ECO:0008006" key="5">
    <source>
        <dbReference type="Google" id="ProtNLM"/>
    </source>
</evidence>
<evidence type="ECO:0000256" key="1">
    <source>
        <dbReference type="SAM" id="MobiDB-lite"/>
    </source>
</evidence>
<dbReference type="PROSITE" id="PS51257">
    <property type="entry name" value="PROKAR_LIPOPROTEIN"/>
    <property type="match status" value="1"/>
</dbReference>
<evidence type="ECO:0000256" key="2">
    <source>
        <dbReference type="SAM" id="SignalP"/>
    </source>
</evidence>
<dbReference type="OrthoDB" id="2612817at2"/>
<dbReference type="AlphaFoldDB" id="A0A3D9I3I8"/>
<dbReference type="EMBL" id="QRDY01000016">
    <property type="protein sequence ID" value="RED55716.1"/>
    <property type="molecule type" value="Genomic_DNA"/>
</dbReference>
<organism evidence="3 4">
    <name type="scientific">Cohnella lupini</name>
    <dbReference type="NCBI Taxonomy" id="1294267"/>
    <lineage>
        <taxon>Bacteria</taxon>
        <taxon>Bacillati</taxon>
        <taxon>Bacillota</taxon>
        <taxon>Bacilli</taxon>
        <taxon>Bacillales</taxon>
        <taxon>Paenibacillaceae</taxon>
        <taxon>Cohnella</taxon>
    </lineage>
</organism>
<feature type="compositionally biased region" description="Low complexity" evidence="1">
    <location>
        <begin position="40"/>
        <end position="50"/>
    </location>
</feature>
<sequence length="379" mass="41585">MRKGFFILLAFLLTSATLTGCVTRNDSSTNASTTPITTNSIESIAPTTPSSTPPSNPATSSEAVESEAPIFYGVRLVDKSGNSLREWASDGFAMVQPIRVDQTEGEQMLVYGASSSTPEVLREDGSREALTVPEWTDEESSFGNDYGFEVLYSDRLLDDEIFAVRGNRVLYLVNNKSGKTRKLYTSKLPVYGVAASPDNSRVALLTASEPGLTPFADLIVLDRNGREVYGKPKASYISHSDGFLVVYPMVWTDEHNIAVPLIGNEKYGNGGVDMIDIDAEEAVFLEKRTLSEEELRLLEPFAGKPEFPNELRILPEPGKETDNYAVEMANGDIWLLNKTPGQVVKLGNGMLLKWTNEGNVLLLESEPEQPAYYIGLDGF</sequence>
<gene>
    <name evidence="3" type="ORF">DFP95_11642</name>
</gene>
<keyword evidence="2" id="KW-0732">Signal</keyword>
<feature type="chain" id="PRO_5039255814" description="Lipoprotein" evidence="2">
    <location>
        <begin position="21"/>
        <end position="379"/>
    </location>
</feature>
<dbReference type="SUPFAM" id="SSF69304">
    <property type="entry name" value="Tricorn protease N-terminal domain"/>
    <property type="match status" value="1"/>
</dbReference>
<name>A0A3D9I3I8_9BACL</name>
<evidence type="ECO:0000313" key="4">
    <source>
        <dbReference type="Proteomes" id="UP000256869"/>
    </source>
</evidence>
<dbReference type="Proteomes" id="UP000256869">
    <property type="component" value="Unassembled WGS sequence"/>
</dbReference>
<feature type="region of interest" description="Disordered" evidence="1">
    <location>
        <begin position="23"/>
        <end position="64"/>
    </location>
</feature>
<protein>
    <recommendedName>
        <fullName evidence="5">Lipoprotein</fullName>
    </recommendedName>
</protein>
<accession>A0A3D9I3I8</accession>